<protein>
    <recommendedName>
        <fullName evidence="3">Porin</fullName>
    </recommendedName>
</protein>
<dbReference type="EMBL" id="AP029612">
    <property type="protein sequence ID" value="BFG71811.1"/>
    <property type="molecule type" value="Genomic_DNA"/>
</dbReference>
<feature type="region of interest" description="Disordered" evidence="1">
    <location>
        <begin position="29"/>
        <end position="63"/>
    </location>
</feature>
<dbReference type="Pfam" id="PF14121">
    <property type="entry name" value="Porin_10"/>
    <property type="match status" value="1"/>
</dbReference>
<evidence type="ECO:0000313" key="2">
    <source>
        <dbReference type="EMBL" id="BFG71811.1"/>
    </source>
</evidence>
<name>A0AAT9GM86_9BACT</name>
<sequence>MRLAKRPFLGLLFLLMGYVLHAQTGPFRTRNFGGQSGSQNNSISYDRNGRPVRSTPGSDSLKTRNSLADSITIFYRYFDSTRNRTIDSSINDFYTRFPLPYQYHSLGNYGTAAQPLLFTPYMRPGFDAGFHAYDIYQFTIQQTKFYQTTRPYTELAYLLGSKAEQLINVLHTQNRKDNFNFSLEYRFSNAPGNVKNQNASHNNFRFTSQYRSPNRKYGLFFILLSNKAASSENGGLQNVKRLDSLSLNDPYELETRLGRSGAASRNPFNTGVNTGNIYKESTILIRHFYDFGKKDSVVTDSTSYKIFYPRFRLEHTLRYSTNSYQFIDNAVDSFLYERYFNRLVRNRVNISYNDRWTNITNQFSMLTFPDKNNQSQFIKAGIALQNLSGRFDSVLRKNAYNIYALGEYRNRTRNQVWDIEARGELYLNGFNAGDYEAWISMKRLLGKKAGYLNVGFHNVNRSPSFLFDPLSRFPINNRTNFGKENTIHLFLNYENPKNGLRVSGNYYVMNNYIYFDSFFHAKQEATLFNVFHVSLEKRFKLARYWNWYTEVHVQQKTGQSPVNIPSLLTRNRIAFEGNFFTNLFLSTGLEIRYHTAYKADGYSPFVGRYFYQNTETISNRPDINLFLHFRIKSFKGFVRFENLNTLNTAKGFEFSKLNMVSSLYPSLGLWTRVGIWWNFIN</sequence>
<organism evidence="2">
    <name type="scientific">Sediminibacterium sp. KACHI17</name>
    <dbReference type="NCBI Taxonomy" id="1751071"/>
    <lineage>
        <taxon>Bacteria</taxon>
        <taxon>Pseudomonadati</taxon>
        <taxon>Bacteroidota</taxon>
        <taxon>Chitinophagia</taxon>
        <taxon>Chitinophagales</taxon>
        <taxon>Chitinophagaceae</taxon>
        <taxon>Sediminibacterium</taxon>
    </lineage>
</organism>
<proteinExistence type="predicted"/>
<dbReference type="RefSeq" id="WP_353549433.1">
    <property type="nucleotide sequence ID" value="NZ_AP029612.1"/>
</dbReference>
<dbReference type="AlphaFoldDB" id="A0AAT9GM86"/>
<evidence type="ECO:0000256" key="1">
    <source>
        <dbReference type="SAM" id="MobiDB-lite"/>
    </source>
</evidence>
<evidence type="ECO:0008006" key="3">
    <source>
        <dbReference type="Google" id="ProtNLM"/>
    </source>
</evidence>
<dbReference type="InterPro" id="IPR025631">
    <property type="entry name" value="Porin_10"/>
</dbReference>
<accession>A0AAT9GM86</accession>
<gene>
    <name evidence="2" type="ORF">KACHI17_26920</name>
</gene>
<reference evidence="2" key="1">
    <citation type="submission" date="2024-02" db="EMBL/GenBank/DDBJ databases">
        <title>Sediminibacterium planktonica sp. nov. and Sediminibacterium longus sp. nov., isolated from surface lake and river water.</title>
        <authorList>
            <person name="Watanabe K."/>
            <person name="Takemine S."/>
            <person name="Ishii Y."/>
            <person name="Ogata Y."/>
            <person name="Shindo C."/>
            <person name="Suda W."/>
        </authorList>
    </citation>
    <scope>NUCLEOTIDE SEQUENCE</scope>
    <source>
        <strain evidence="2">KACHI17</strain>
    </source>
</reference>